<dbReference type="SUPFAM" id="SSF103473">
    <property type="entry name" value="MFS general substrate transporter"/>
    <property type="match status" value="1"/>
</dbReference>
<dbReference type="PANTHER" id="PTHR23504:SF15">
    <property type="entry name" value="MAJOR FACILITATOR SUPERFAMILY (MFS) PROFILE DOMAIN-CONTAINING PROTEIN"/>
    <property type="match status" value="1"/>
</dbReference>
<keyword evidence="3 6" id="KW-0812">Transmembrane</keyword>
<dbReference type="AlphaFoldDB" id="A0AAD7NQG5"/>
<feature type="transmembrane region" description="Helical" evidence="6">
    <location>
        <begin position="184"/>
        <end position="206"/>
    </location>
</feature>
<organism evidence="7 8">
    <name type="scientific">Mycena maculata</name>
    <dbReference type="NCBI Taxonomy" id="230809"/>
    <lineage>
        <taxon>Eukaryota</taxon>
        <taxon>Fungi</taxon>
        <taxon>Dikarya</taxon>
        <taxon>Basidiomycota</taxon>
        <taxon>Agaricomycotina</taxon>
        <taxon>Agaricomycetes</taxon>
        <taxon>Agaricomycetidae</taxon>
        <taxon>Agaricales</taxon>
        <taxon>Marasmiineae</taxon>
        <taxon>Mycenaceae</taxon>
        <taxon>Mycena</taxon>
    </lineage>
</organism>
<comment type="caution">
    <text evidence="7">The sequence shown here is derived from an EMBL/GenBank/DDBJ whole genome shotgun (WGS) entry which is preliminary data.</text>
</comment>
<dbReference type="EMBL" id="JARJLG010000021">
    <property type="protein sequence ID" value="KAJ7771274.1"/>
    <property type="molecule type" value="Genomic_DNA"/>
</dbReference>
<dbReference type="PANTHER" id="PTHR23504">
    <property type="entry name" value="MAJOR FACILITATOR SUPERFAMILY DOMAIN-CONTAINING PROTEIN 10"/>
    <property type="match status" value="1"/>
</dbReference>
<evidence type="ECO:0000313" key="8">
    <source>
        <dbReference type="Proteomes" id="UP001215280"/>
    </source>
</evidence>
<feature type="transmembrane region" description="Helical" evidence="6">
    <location>
        <begin position="361"/>
        <end position="381"/>
    </location>
</feature>
<keyword evidence="4 6" id="KW-1133">Transmembrane helix</keyword>
<feature type="transmembrane region" description="Helical" evidence="6">
    <location>
        <begin position="428"/>
        <end position="448"/>
    </location>
</feature>
<feature type="transmembrane region" description="Helical" evidence="6">
    <location>
        <begin position="298"/>
        <end position="318"/>
    </location>
</feature>
<evidence type="ECO:0000313" key="7">
    <source>
        <dbReference type="EMBL" id="KAJ7771274.1"/>
    </source>
</evidence>
<evidence type="ECO:0000256" key="4">
    <source>
        <dbReference type="ARBA" id="ARBA00022989"/>
    </source>
</evidence>
<feature type="transmembrane region" description="Helical" evidence="6">
    <location>
        <begin position="330"/>
        <end position="349"/>
    </location>
</feature>
<comment type="subcellular location">
    <subcellularLocation>
        <location evidence="1">Membrane</location>
        <topology evidence="1">Multi-pass membrane protein</topology>
    </subcellularLocation>
</comment>
<name>A0AAD7NQG5_9AGAR</name>
<proteinExistence type="predicted"/>
<reference evidence="7" key="1">
    <citation type="submission" date="2023-03" db="EMBL/GenBank/DDBJ databases">
        <title>Massive genome expansion in bonnet fungi (Mycena s.s.) driven by repeated elements and novel gene families across ecological guilds.</title>
        <authorList>
            <consortium name="Lawrence Berkeley National Laboratory"/>
            <person name="Harder C.B."/>
            <person name="Miyauchi S."/>
            <person name="Viragh M."/>
            <person name="Kuo A."/>
            <person name="Thoen E."/>
            <person name="Andreopoulos B."/>
            <person name="Lu D."/>
            <person name="Skrede I."/>
            <person name="Drula E."/>
            <person name="Henrissat B."/>
            <person name="Morin E."/>
            <person name="Kohler A."/>
            <person name="Barry K."/>
            <person name="LaButti K."/>
            <person name="Morin E."/>
            <person name="Salamov A."/>
            <person name="Lipzen A."/>
            <person name="Mereny Z."/>
            <person name="Hegedus B."/>
            <person name="Baldrian P."/>
            <person name="Stursova M."/>
            <person name="Weitz H."/>
            <person name="Taylor A."/>
            <person name="Grigoriev I.V."/>
            <person name="Nagy L.G."/>
            <person name="Martin F."/>
            <person name="Kauserud H."/>
        </authorList>
    </citation>
    <scope>NUCLEOTIDE SEQUENCE</scope>
    <source>
        <strain evidence="7">CBHHK188m</strain>
    </source>
</reference>
<evidence type="ECO:0000256" key="2">
    <source>
        <dbReference type="ARBA" id="ARBA00022448"/>
    </source>
</evidence>
<feature type="transmembrane region" description="Helical" evidence="6">
    <location>
        <begin position="51"/>
        <end position="70"/>
    </location>
</feature>
<protein>
    <submittedName>
        <fullName evidence="7">Major facilitator superfamily domain-containing protein</fullName>
    </submittedName>
</protein>
<keyword evidence="8" id="KW-1185">Reference proteome</keyword>
<evidence type="ECO:0000256" key="1">
    <source>
        <dbReference type="ARBA" id="ARBA00004141"/>
    </source>
</evidence>
<evidence type="ECO:0000256" key="3">
    <source>
        <dbReference type="ARBA" id="ARBA00022692"/>
    </source>
</evidence>
<feature type="non-terminal residue" evidence="7">
    <location>
        <position position="1"/>
    </location>
</feature>
<accession>A0AAD7NQG5</accession>
<gene>
    <name evidence="7" type="ORF">DFH07DRAFT_999423</name>
</gene>
<keyword evidence="2" id="KW-0813">Transport</keyword>
<dbReference type="InterPro" id="IPR036259">
    <property type="entry name" value="MFS_trans_sf"/>
</dbReference>
<feature type="transmembrane region" description="Helical" evidence="6">
    <location>
        <begin position="12"/>
        <end position="31"/>
    </location>
</feature>
<evidence type="ECO:0000256" key="5">
    <source>
        <dbReference type="ARBA" id="ARBA00023136"/>
    </source>
</evidence>
<feature type="transmembrane region" description="Helical" evidence="6">
    <location>
        <begin position="140"/>
        <end position="163"/>
    </location>
</feature>
<dbReference type="Pfam" id="PF07690">
    <property type="entry name" value="MFS_1"/>
    <property type="match status" value="1"/>
</dbReference>
<feature type="transmembrane region" description="Helical" evidence="6">
    <location>
        <begin position="82"/>
        <end position="99"/>
    </location>
</feature>
<evidence type="ECO:0000256" key="6">
    <source>
        <dbReference type="SAM" id="Phobius"/>
    </source>
</evidence>
<dbReference type="InterPro" id="IPR011701">
    <property type="entry name" value="MFS"/>
</dbReference>
<dbReference type="Proteomes" id="UP001215280">
    <property type="component" value="Unassembled WGS sequence"/>
</dbReference>
<dbReference type="Gene3D" id="1.20.1250.20">
    <property type="entry name" value="MFS general substrate transporter like domains"/>
    <property type="match status" value="1"/>
</dbReference>
<dbReference type="GO" id="GO:0016020">
    <property type="term" value="C:membrane"/>
    <property type="evidence" value="ECO:0007669"/>
    <property type="project" value="UniProtKB-SubCell"/>
</dbReference>
<sequence>RRTQTYPAVQTAGLLIQFAEPITALVIYPFIIQFVRDTGVTGGDETKTGFAGIIEAVFFLAECLTVVYFGRASESDRYGRRPVLLFGPVGLAIAMLGFGPSKRFWSLVIFRCLQGAFNGNIGVSKSVMAEVSDSTNVAEIYSLLPLMWTVGATLGPFIGGTFANPASRYPDSLGKIRIFQEFPYLLPCALAGALALTAFAFGVFGLKETLPSAIARQAKAKRGTETEPLIIAEPIHSCQPDTEEPVPRLRDLIVRPVLIALLNHGFLSFCQMSYEVLATSCGFLSVSRNDQRIPFSPLYIGRIMGAAGLLKVLFQLFLSAKMIRYFGARKIFITAFCSQAGGFLAYPFLTFFARRAGRVDATVIAVIIFQMSANWIILAYIRMHTNVDSAPTQNSLGAVNGLAQMVSSTLRSIAPTVTASSTLVSHRLLGSFVLCGLSLCGLRAFLLLPRKLRSEGGS</sequence>
<dbReference type="GO" id="GO:0022857">
    <property type="term" value="F:transmembrane transporter activity"/>
    <property type="evidence" value="ECO:0007669"/>
    <property type="project" value="InterPro"/>
</dbReference>
<keyword evidence="5 6" id="KW-0472">Membrane</keyword>